<feature type="transmembrane region" description="Helical" evidence="2">
    <location>
        <begin position="203"/>
        <end position="224"/>
    </location>
</feature>
<feature type="transmembrane region" description="Helical" evidence="2">
    <location>
        <begin position="78"/>
        <end position="100"/>
    </location>
</feature>
<evidence type="ECO:0000256" key="1">
    <source>
        <dbReference type="SAM" id="MobiDB-lite"/>
    </source>
</evidence>
<keyword evidence="2" id="KW-0812">Transmembrane</keyword>
<dbReference type="AlphaFoldDB" id="A0A1I7WC10"/>
<name>A0A1I7WC10_HETBA</name>
<evidence type="ECO:0000313" key="4">
    <source>
        <dbReference type="WBParaSite" id="Hba_02250"/>
    </source>
</evidence>
<dbReference type="PANTHER" id="PTHR36694">
    <property type="entry name" value="PASIFLORA 1, ISOFORM A-RELATED"/>
    <property type="match status" value="1"/>
</dbReference>
<feature type="transmembrane region" description="Helical" evidence="2">
    <location>
        <begin position="107"/>
        <end position="131"/>
    </location>
</feature>
<dbReference type="PANTHER" id="PTHR36694:SF5">
    <property type="entry name" value="PROTEIN CBG13296"/>
    <property type="match status" value="1"/>
</dbReference>
<sequence length="278" mass="32329">MAKVEVQIRSCFCCGLSLATIFVALYTLMQRPITVRLDYTLRNSNMKPHVSQFVLFYFPFVDFTIFIFYRYIQVRYMILLVNVFIYVAMIIASILLLIGLSIYNQWLFVPWIIVISIDIIRGLISVLFIFIFSYLNLARIATGIFFLGLQFFHVSVNCFQHCLLIFPTKFLTFQISLLMIIIAKFQRIHNKKNGITMDRPVGVLNAASALFLLVLAVFLSCSLYDPRAYLGGTSSTYAYSPETRKADYYPDHQIRDQRDPYYSRDVNPGPHDNHGYRY</sequence>
<keyword evidence="2" id="KW-1133">Transmembrane helix</keyword>
<proteinExistence type="predicted"/>
<feature type="transmembrane region" description="Helical" evidence="2">
    <location>
        <begin position="50"/>
        <end position="72"/>
    </location>
</feature>
<feature type="region of interest" description="Disordered" evidence="1">
    <location>
        <begin position="259"/>
        <end position="278"/>
    </location>
</feature>
<reference evidence="4" key="1">
    <citation type="submission" date="2016-11" db="UniProtKB">
        <authorList>
            <consortium name="WormBaseParasite"/>
        </authorList>
    </citation>
    <scope>IDENTIFICATION</scope>
</reference>
<feature type="transmembrane region" description="Helical" evidence="2">
    <location>
        <begin position="163"/>
        <end position="183"/>
    </location>
</feature>
<accession>A0A1I7WC10</accession>
<dbReference type="Proteomes" id="UP000095283">
    <property type="component" value="Unplaced"/>
</dbReference>
<keyword evidence="3" id="KW-1185">Reference proteome</keyword>
<feature type="transmembrane region" description="Helical" evidence="2">
    <location>
        <begin position="6"/>
        <end position="29"/>
    </location>
</feature>
<organism evidence="3 4">
    <name type="scientific">Heterorhabditis bacteriophora</name>
    <name type="common">Entomopathogenic nematode worm</name>
    <dbReference type="NCBI Taxonomy" id="37862"/>
    <lineage>
        <taxon>Eukaryota</taxon>
        <taxon>Metazoa</taxon>
        <taxon>Ecdysozoa</taxon>
        <taxon>Nematoda</taxon>
        <taxon>Chromadorea</taxon>
        <taxon>Rhabditida</taxon>
        <taxon>Rhabditina</taxon>
        <taxon>Rhabditomorpha</taxon>
        <taxon>Strongyloidea</taxon>
        <taxon>Heterorhabditidae</taxon>
        <taxon>Heterorhabditis</taxon>
    </lineage>
</organism>
<protein>
    <submittedName>
        <fullName evidence="4">Uncharacterized protein</fullName>
    </submittedName>
</protein>
<feature type="transmembrane region" description="Helical" evidence="2">
    <location>
        <begin position="137"/>
        <end position="156"/>
    </location>
</feature>
<keyword evidence="2" id="KW-0472">Membrane</keyword>
<evidence type="ECO:0000256" key="2">
    <source>
        <dbReference type="SAM" id="Phobius"/>
    </source>
</evidence>
<dbReference type="WBParaSite" id="Hba_02250">
    <property type="protein sequence ID" value="Hba_02250"/>
    <property type="gene ID" value="Hba_02250"/>
</dbReference>
<evidence type="ECO:0000313" key="3">
    <source>
        <dbReference type="Proteomes" id="UP000095283"/>
    </source>
</evidence>